<proteinExistence type="predicted"/>
<name>A0A4Y2ICS5_ARAVE</name>
<dbReference type="Proteomes" id="UP000499080">
    <property type="component" value="Unassembled WGS sequence"/>
</dbReference>
<reference evidence="1 2" key="1">
    <citation type="journal article" date="2019" name="Sci. Rep.">
        <title>Orb-weaving spider Araneus ventricosus genome elucidates the spidroin gene catalogue.</title>
        <authorList>
            <person name="Kono N."/>
            <person name="Nakamura H."/>
            <person name="Ohtoshi R."/>
            <person name="Moran D.A.P."/>
            <person name="Shinohara A."/>
            <person name="Yoshida Y."/>
            <person name="Fujiwara M."/>
            <person name="Mori M."/>
            <person name="Tomita M."/>
            <person name="Arakawa K."/>
        </authorList>
    </citation>
    <scope>NUCLEOTIDE SEQUENCE [LARGE SCALE GENOMIC DNA]</scope>
</reference>
<evidence type="ECO:0000313" key="2">
    <source>
        <dbReference type="Proteomes" id="UP000499080"/>
    </source>
</evidence>
<dbReference type="EMBL" id="BGPR01002558">
    <property type="protein sequence ID" value="GBM75454.1"/>
    <property type="molecule type" value="Genomic_DNA"/>
</dbReference>
<organism evidence="1 2">
    <name type="scientific">Araneus ventricosus</name>
    <name type="common">Orbweaver spider</name>
    <name type="synonym">Epeira ventricosa</name>
    <dbReference type="NCBI Taxonomy" id="182803"/>
    <lineage>
        <taxon>Eukaryota</taxon>
        <taxon>Metazoa</taxon>
        <taxon>Ecdysozoa</taxon>
        <taxon>Arthropoda</taxon>
        <taxon>Chelicerata</taxon>
        <taxon>Arachnida</taxon>
        <taxon>Araneae</taxon>
        <taxon>Araneomorphae</taxon>
        <taxon>Entelegynae</taxon>
        <taxon>Araneoidea</taxon>
        <taxon>Araneidae</taxon>
        <taxon>Araneus</taxon>
    </lineage>
</organism>
<keyword evidence="2" id="KW-1185">Reference proteome</keyword>
<sequence length="139" mass="16272">MHFEFIEKDDQWIGEGLTGMRLLGQTCIMALSSSWHSGDTKWGMWKTPLHLLQQYMKTLGTNLGIDQNNRLANSQQVDEYDCITETSNPVIHFFIAYQRDIIQAKTDFRLYKRRQEHSHHRSPYGRNTSAVRNHAFLNS</sequence>
<protein>
    <submittedName>
        <fullName evidence="1">Uncharacterized protein</fullName>
    </submittedName>
</protein>
<dbReference type="AlphaFoldDB" id="A0A4Y2ICS5"/>
<gene>
    <name evidence="1" type="ORF">AVEN_182324_1</name>
</gene>
<accession>A0A4Y2ICS5</accession>
<comment type="caution">
    <text evidence="1">The sequence shown here is derived from an EMBL/GenBank/DDBJ whole genome shotgun (WGS) entry which is preliminary data.</text>
</comment>
<evidence type="ECO:0000313" key="1">
    <source>
        <dbReference type="EMBL" id="GBM75454.1"/>
    </source>
</evidence>